<evidence type="ECO:0000313" key="2">
    <source>
        <dbReference type="EMBL" id="STZ01623.1"/>
    </source>
</evidence>
<evidence type="ECO:0000313" key="3">
    <source>
        <dbReference type="Proteomes" id="UP000255193"/>
    </source>
</evidence>
<evidence type="ECO:0000256" key="1">
    <source>
        <dbReference type="SAM" id="Phobius"/>
    </source>
</evidence>
<keyword evidence="1" id="KW-0812">Transmembrane</keyword>
<keyword evidence="1" id="KW-0472">Membrane</keyword>
<protein>
    <submittedName>
        <fullName evidence="2">Uncharacterized protein</fullName>
    </submittedName>
</protein>
<reference evidence="2 3" key="1">
    <citation type="submission" date="2018-06" db="EMBL/GenBank/DDBJ databases">
        <authorList>
            <consortium name="Pathogen Informatics"/>
            <person name="Doyle S."/>
        </authorList>
    </citation>
    <scope>NUCLEOTIDE SEQUENCE [LARGE SCALE GENOMIC DNA]</scope>
    <source>
        <strain evidence="2 3">NCTC11091</strain>
    </source>
</reference>
<gene>
    <name evidence="2" type="ORF">NCTC11091_02095</name>
</gene>
<feature type="transmembrane region" description="Helical" evidence="1">
    <location>
        <begin position="6"/>
        <end position="29"/>
    </location>
</feature>
<dbReference type="EMBL" id="UGQA01000004">
    <property type="protein sequence ID" value="STZ01623.1"/>
    <property type="molecule type" value="Genomic_DNA"/>
</dbReference>
<dbReference type="AlphaFoldDB" id="A0A378QQK9"/>
<keyword evidence="1" id="KW-1133">Transmembrane helix</keyword>
<accession>A0A378QQK9</accession>
<sequence length="94" mass="10211">MPMTVTQMILLVLAIIAIVWGIVTLVGALKKKKHPENKPVRTKMLSSTPVDSAVNQQTGKTVCPLCHVTSAYLLSMSRHLKPKSHPIIPMAALS</sequence>
<name>A0A378QQK9_9GAMM</name>
<organism evidence="2 3">
    <name type="scientific">Faucicola atlantae</name>
    <dbReference type="NCBI Taxonomy" id="34059"/>
    <lineage>
        <taxon>Bacteria</taxon>
        <taxon>Pseudomonadati</taxon>
        <taxon>Pseudomonadota</taxon>
        <taxon>Gammaproteobacteria</taxon>
        <taxon>Moraxellales</taxon>
        <taxon>Moraxellaceae</taxon>
        <taxon>Faucicola</taxon>
    </lineage>
</organism>
<proteinExistence type="predicted"/>
<dbReference type="Proteomes" id="UP000255193">
    <property type="component" value="Unassembled WGS sequence"/>
</dbReference>